<dbReference type="PANTHER" id="PTHR43767:SF1">
    <property type="entry name" value="NONRIBOSOMAL PEPTIDE SYNTHASE PES1 (EUROFUNG)-RELATED"/>
    <property type="match status" value="1"/>
</dbReference>
<dbReference type="InterPro" id="IPR042099">
    <property type="entry name" value="ANL_N_sf"/>
</dbReference>
<evidence type="ECO:0000313" key="3">
    <source>
        <dbReference type="EMBL" id="MFD1711395.1"/>
    </source>
</evidence>
<dbReference type="InterPro" id="IPR020845">
    <property type="entry name" value="AMP-binding_CS"/>
</dbReference>
<keyword evidence="4" id="KW-1185">Reference proteome</keyword>
<feature type="domain" description="AMP-binding enzyme C-terminal" evidence="2">
    <location>
        <begin position="421"/>
        <end position="495"/>
    </location>
</feature>
<evidence type="ECO:0000313" key="4">
    <source>
        <dbReference type="Proteomes" id="UP001597304"/>
    </source>
</evidence>
<comment type="caution">
    <text evidence="3">The sequence shown here is derived from an EMBL/GenBank/DDBJ whole genome shotgun (WGS) entry which is preliminary data.</text>
</comment>
<organism evidence="3 4">
    <name type="scientific">Ottowia flava</name>
    <dbReference type="NCBI Taxonomy" id="2675430"/>
    <lineage>
        <taxon>Bacteria</taxon>
        <taxon>Pseudomonadati</taxon>
        <taxon>Pseudomonadota</taxon>
        <taxon>Betaproteobacteria</taxon>
        <taxon>Burkholderiales</taxon>
        <taxon>Comamonadaceae</taxon>
        <taxon>Ottowia</taxon>
    </lineage>
</organism>
<dbReference type="InterPro" id="IPR025110">
    <property type="entry name" value="AMP-bd_C"/>
</dbReference>
<dbReference type="EMBL" id="JBHUEJ010000026">
    <property type="protein sequence ID" value="MFD1711395.1"/>
    <property type="molecule type" value="Genomic_DNA"/>
</dbReference>
<dbReference type="PANTHER" id="PTHR43767">
    <property type="entry name" value="LONG-CHAIN-FATTY-ACID--COA LIGASE"/>
    <property type="match status" value="1"/>
</dbReference>
<dbReference type="Pfam" id="PF13193">
    <property type="entry name" value="AMP-binding_C"/>
    <property type="match status" value="1"/>
</dbReference>
<evidence type="ECO:0000259" key="2">
    <source>
        <dbReference type="Pfam" id="PF13193"/>
    </source>
</evidence>
<feature type="domain" description="AMP-dependent synthetase/ligase" evidence="1">
    <location>
        <begin position="18"/>
        <end position="370"/>
    </location>
</feature>
<dbReference type="InterPro" id="IPR000873">
    <property type="entry name" value="AMP-dep_synth/lig_dom"/>
</dbReference>
<sequence>MPQPPFRPQRLHELITPWVRQQPGRLALRDDHVRYSYAELDAAARAVAESLRDSGVRAGDRVMIVGENCAATPLIALATSRLDAWVCIVNGRLSAREVDSVIAHATPRRVFYTTRVSPEALGHAERHGAEAIDWPQLGPMHMGPLNADAAPEPTSADAREQVAALIYTSGTSGAPKGVMLTHANLIFTAGIAGTVRGMHPQDLIYGVLPMAHIVGLASQVLGALASGAGVWLSPRFAPERLAAALGEGVTSFTGVPAMYARLLDWLREQGRTLDAPQLRAIGVAGSPLTPGLKAAIETAFRHPVLNGYGLTETAPTIAQVRADAPRSDCSVGQPVPGIAVRVVGPDGVDLPAGGTGELWVRGPNVMKGYYRNAALTAEALGADGWFRTGDLARQGDDGALYIAGRSKELIIRSGFNVYPLEVEQVINAFPGVVQSAVVGRTVGHNEEVVAFVEVPEGRALDEAALRQHLRANLSPYKQPAEIRRMTQLPAAPTGKLLKAVMKQMAERAEPEPAPDKPH</sequence>
<dbReference type="InterPro" id="IPR050237">
    <property type="entry name" value="ATP-dep_AMP-bd_enzyme"/>
</dbReference>
<dbReference type="Pfam" id="PF00501">
    <property type="entry name" value="AMP-binding"/>
    <property type="match status" value="1"/>
</dbReference>
<dbReference type="Gene3D" id="3.40.50.12780">
    <property type="entry name" value="N-terminal domain of ligase-like"/>
    <property type="match status" value="1"/>
</dbReference>
<reference evidence="4" key="1">
    <citation type="journal article" date="2019" name="Int. J. Syst. Evol. Microbiol.">
        <title>The Global Catalogue of Microorganisms (GCM) 10K type strain sequencing project: providing services to taxonomists for standard genome sequencing and annotation.</title>
        <authorList>
            <consortium name="The Broad Institute Genomics Platform"/>
            <consortium name="The Broad Institute Genome Sequencing Center for Infectious Disease"/>
            <person name="Wu L."/>
            <person name="Ma J."/>
        </authorList>
    </citation>
    <scope>NUCLEOTIDE SEQUENCE [LARGE SCALE GENOMIC DNA]</scope>
    <source>
        <strain evidence="4">LMG 29247</strain>
    </source>
</reference>
<gene>
    <name evidence="3" type="ORF">ACFSF0_12310</name>
</gene>
<evidence type="ECO:0000259" key="1">
    <source>
        <dbReference type="Pfam" id="PF00501"/>
    </source>
</evidence>
<dbReference type="SUPFAM" id="SSF56801">
    <property type="entry name" value="Acetyl-CoA synthetase-like"/>
    <property type="match status" value="1"/>
</dbReference>
<protein>
    <submittedName>
        <fullName evidence="3">Class I adenylate-forming enzyme family protein</fullName>
    </submittedName>
</protein>
<dbReference type="Proteomes" id="UP001597304">
    <property type="component" value="Unassembled WGS sequence"/>
</dbReference>
<accession>A0ABW4KTT5</accession>
<name>A0ABW4KTT5_9BURK</name>
<proteinExistence type="predicted"/>
<dbReference type="InterPro" id="IPR045851">
    <property type="entry name" value="AMP-bd_C_sf"/>
</dbReference>
<dbReference type="Gene3D" id="3.30.300.30">
    <property type="match status" value="1"/>
</dbReference>
<dbReference type="RefSeq" id="WP_147914923.1">
    <property type="nucleotide sequence ID" value="NZ_JBHUEJ010000026.1"/>
</dbReference>
<dbReference type="PROSITE" id="PS00455">
    <property type="entry name" value="AMP_BINDING"/>
    <property type="match status" value="1"/>
</dbReference>